<evidence type="ECO:0000256" key="8">
    <source>
        <dbReference type="ARBA" id="ARBA00070152"/>
    </source>
</evidence>
<protein>
    <recommendedName>
        <fullName evidence="8">Virulence sensor protein BvgS</fullName>
        <ecNumber evidence="2">2.7.13.3</ecNumber>
    </recommendedName>
</protein>
<name>A0A318JLJ6_9NEIS</name>
<dbReference type="SMART" id="SM00387">
    <property type="entry name" value="HATPase_c"/>
    <property type="match status" value="1"/>
</dbReference>
<feature type="transmembrane region" description="Helical" evidence="9">
    <location>
        <begin position="295"/>
        <end position="315"/>
    </location>
</feature>
<keyword evidence="9" id="KW-0812">Transmembrane</keyword>
<dbReference type="Gene3D" id="1.10.287.130">
    <property type="match status" value="1"/>
</dbReference>
<evidence type="ECO:0000256" key="7">
    <source>
        <dbReference type="ARBA" id="ARBA00058004"/>
    </source>
</evidence>
<dbReference type="InterPro" id="IPR036097">
    <property type="entry name" value="HisK_dim/P_sf"/>
</dbReference>
<organism evidence="11 12">
    <name type="scientific">Aquitalea magnusonii</name>
    <dbReference type="NCBI Taxonomy" id="332411"/>
    <lineage>
        <taxon>Bacteria</taxon>
        <taxon>Pseudomonadati</taxon>
        <taxon>Pseudomonadota</taxon>
        <taxon>Betaproteobacteria</taxon>
        <taxon>Neisseriales</taxon>
        <taxon>Chromobacteriaceae</taxon>
        <taxon>Aquitalea</taxon>
    </lineage>
</organism>
<dbReference type="CDD" id="cd12915">
    <property type="entry name" value="PDC2_DGC_like"/>
    <property type="match status" value="1"/>
</dbReference>
<evidence type="ECO:0000313" key="11">
    <source>
        <dbReference type="EMBL" id="PXX48753.1"/>
    </source>
</evidence>
<dbReference type="PANTHER" id="PTHR43047:SF64">
    <property type="entry name" value="HISTIDINE KINASE CONTAINING CHEY-HOMOLOGOUS RECEIVER DOMAIN AND PAS DOMAIN-RELATED"/>
    <property type="match status" value="1"/>
</dbReference>
<evidence type="ECO:0000256" key="1">
    <source>
        <dbReference type="ARBA" id="ARBA00000085"/>
    </source>
</evidence>
<dbReference type="SUPFAM" id="SSF47384">
    <property type="entry name" value="Homodimeric domain of signal transducing histidine kinase"/>
    <property type="match status" value="1"/>
</dbReference>
<dbReference type="SMART" id="SM00388">
    <property type="entry name" value="HisKA"/>
    <property type="match status" value="1"/>
</dbReference>
<evidence type="ECO:0000313" key="12">
    <source>
        <dbReference type="Proteomes" id="UP000248395"/>
    </source>
</evidence>
<keyword evidence="4" id="KW-0808">Transferase</keyword>
<dbReference type="Pfam" id="PF22588">
    <property type="entry name" value="dCache_1_like"/>
    <property type="match status" value="1"/>
</dbReference>
<dbReference type="PANTHER" id="PTHR43047">
    <property type="entry name" value="TWO-COMPONENT HISTIDINE PROTEIN KINASE"/>
    <property type="match status" value="1"/>
</dbReference>
<dbReference type="Gene3D" id="3.30.565.10">
    <property type="entry name" value="Histidine kinase-like ATPase, C-terminal domain"/>
    <property type="match status" value="1"/>
</dbReference>
<comment type="catalytic activity">
    <reaction evidence="1">
        <text>ATP + protein L-histidine = ADP + protein N-phospho-L-histidine.</text>
        <dbReference type="EC" id="2.7.13.3"/>
    </reaction>
</comment>
<dbReference type="EMBL" id="QJKC01000006">
    <property type="protein sequence ID" value="PXX48753.1"/>
    <property type="molecule type" value="Genomic_DNA"/>
</dbReference>
<dbReference type="CDD" id="cd16922">
    <property type="entry name" value="HATPase_EvgS-ArcB-TorS-like"/>
    <property type="match status" value="1"/>
</dbReference>
<dbReference type="EC" id="2.7.13.3" evidence="2"/>
<evidence type="ECO:0000256" key="5">
    <source>
        <dbReference type="ARBA" id="ARBA00022777"/>
    </source>
</evidence>
<dbReference type="InterPro" id="IPR005467">
    <property type="entry name" value="His_kinase_dom"/>
</dbReference>
<dbReference type="PRINTS" id="PR00344">
    <property type="entry name" value="BCTRLSENSOR"/>
</dbReference>
<feature type="domain" description="Histidine kinase" evidence="10">
    <location>
        <begin position="341"/>
        <end position="559"/>
    </location>
</feature>
<keyword evidence="9" id="KW-1133">Transmembrane helix</keyword>
<dbReference type="RefSeq" id="WP_059286084.1">
    <property type="nucleotide sequence ID" value="NZ_LNQU01000056.1"/>
</dbReference>
<sequence length="562" mass="62594">MKQEKQGIAGLFQHGLGKLSLEWVIPLFSLFLIAMIWSAVLWQVNADHARSRLEMQRQSENMVRVFEEHISRTIRAVDQSVLFLKYQYESEGSKMDIRSYLDKGIIQSQLFVGLYIIGPDGILQLSSVPNSKRMDLSDREHFKVHIAKDSGQLFISKPVHGRASNKWSLQFTRRINKPDGSFGGVVVVSVDPFYFTNFYKDLDLGKTGVVTLVGQDGIVRARTSAKDIGIGMDIHSSGLFKQWPGHDHGAYQQLSSIDKVQRTVSFRAVEGYPLAVLMGVGEEEAMADYYEHRNAYFTVAAIMSLLVCLAGYVMYHMAANLKNSKAQAESANRMKSEFLAHMSHELRTPLNGILGCSEFLQATLSDPADLETAGMIHKSGQHLLKLVNSILDMARIEAGRMPMEIVEVQLPTMLRDVVELYRLKAEGKGLQLTLDYQQAPGSPESCRLDRTKLTQVLNNLLDNAVKFTEHGSIQVAARVSAQELQLDIRDSGCGIPLEQQQLVFERFRQADAFLTRAQSGSGLGLALVKELVRLMSGKVGFESQVGVGTVFHVSIPVEGKQE</sequence>
<keyword evidence="3" id="KW-0597">Phosphoprotein</keyword>
<keyword evidence="9" id="KW-0472">Membrane</keyword>
<keyword evidence="5" id="KW-0418">Kinase</keyword>
<evidence type="ECO:0000256" key="9">
    <source>
        <dbReference type="SAM" id="Phobius"/>
    </source>
</evidence>
<comment type="function">
    <text evidence="7">Member of the two-component regulatory system BvgS/BvgA. Phosphorylates BvgA via a four-step phosphorelay in response to environmental signals.</text>
</comment>
<keyword evidence="12" id="KW-1185">Reference proteome</keyword>
<proteinExistence type="predicted"/>
<dbReference type="AlphaFoldDB" id="A0A318JLJ6"/>
<accession>A0A318JLJ6</accession>
<dbReference type="InterPro" id="IPR003661">
    <property type="entry name" value="HisK_dim/P_dom"/>
</dbReference>
<evidence type="ECO:0000259" key="10">
    <source>
        <dbReference type="PROSITE" id="PS50109"/>
    </source>
</evidence>
<dbReference type="GO" id="GO:0000155">
    <property type="term" value="F:phosphorelay sensor kinase activity"/>
    <property type="evidence" value="ECO:0007669"/>
    <property type="project" value="InterPro"/>
</dbReference>
<feature type="transmembrane region" description="Helical" evidence="9">
    <location>
        <begin position="23"/>
        <end position="42"/>
    </location>
</feature>
<dbReference type="OrthoDB" id="5437527at2"/>
<dbReference type="PROSITE" id="PS50109">
    <property type="entry name" value="HIS_KIN"/>
    <property type="match status" value="1"/>
</dbReference>
<evidence type="ECO:0000256" key="4">
    <source>
        <dbReference type="ARBA" id="ARBA00022679"/>
    </source>
</evidence>
<dbReference type="SUPFAM" id="SSF55874">
    <property type="entry name" value="ATPase domain of HSP90 chaperone/DNA topoisomerase II/histidine kinase"/>
    <property type="match status" value="1"/>
</dbReference>
<dbReference type="CDD" id="cd00082">
    <property type="entry name" value="HisKA"/>
    <property type="match status" value="1"/>
</dbReference>
<evidence type="ECO:0000256" key="6">
    <source>
        <dbReference type="ARBA" id="ARBA00023012"/>
    </source>
</evidence>
<reference evidence="11 12" key="1">
    <citation type="submission" date="2018-05" db="EMBL/GenBank/DDBJ databases">
        <title>Genomic Encyclopedia of Type Strains, Phase IV (KMG-IV): sequencing the most valuable type-strain genomes for metagenomic binning, comparative biology and taxonomic classification.</title>
        <authorList>
            <person name="Goeker M."/>
        </authorList>
    </citation>
    <scope>NUCLEOTIDE SEQUENCE [LARGE SCALE GENOMIC DNA]</scope>
    <source>
        <strain evidence="11 12">DSM 25134</strain>
    </source>
</reference>
<gene>
    <name evidence="11" type="ORF">DFR38_106130</name>
</gene>
<dbReference type="InterPro" id="IPR036890">
    <property type="entry name" value="HATPase_C_sf"/>
</dbReference>
<comment type="caution">
    <text evidence="11">The sequence shown here is derived from an EMBL/GenBank/DDBJ whole genome shotgun (WGS) entry which is preliminary data.</text>
</comment>
<dbReference type="Proteomes" id="UP000248395">
    <property type="component" value="Unassembled WGS sequence"/>
</dbReference>
<dbReference type="InterPro" id="IPR003594">
    <property type="entry name" value="HATPase_dom"/>
</dbReference>
<evidence type="ECO:0000256" key="3">
    <source>
        <dbReference type="ARBA" id="ARBA00022553"/>
    </source>
</evidence>
<dbReference type="InterPro" id="IPR054327">
    <property type="entry name" value="His-kinase-like_sensor"/>
</dbReference>
<keyword evidence="6" id="KW-0902">Two-component regulatory system</keyword>
<dbReference type="Gene3D" id="3.30.450.20">
    <property type="entry name" value="PAS domain"/>
    <property type="match status" value="2"/>
</dbReference>
<evidence type="ECO:0000256" key="2">
    <source>
        <dbReference type="ARBA" id="ARBA00012438"/>
    </source>
</evidence>
<dbReference type="InterPro" id="IPR004358">
    <property type="entry name" value="Sig_transdc_His_kin-like_C"/>
</dbReference>
<dbReference type="Pfam" id="PF00512">
    <property type="entry name" value="HisKA"/>
    <property type="match status" value="1"/>
</dbReference>
<dbReference type="CDD" id="cd12914">
    <property type="entry name" value="PDC1_DGC_like"/>
    <property type="match status" value="1"/>
</dbReference>
<dbReference type="FunFam" id="3.30.565.10:FF:000010">
    <property type="entry name" value="Sensor histidine kinase RcsC"/>
    <property type="match status" value="1"/>
</dbReference>
<dbReference type="Pfam" id="PF02518">
    <property type="entry name" value="HATPase_c"/>
    <property type="match status" value="1"/>
</dbReference>